<name>A0ABT0N1B5_9GAMM</name>
<dbReference type="RefSeq" id="WP_170158878.1">
    <property type="nucleotide sequence ID" value="NZ_JAKPBZ010000116.1"/>
</dbReference>
<dbReference type="Proteomes" id="UP001203069">
    <property type="component" value="Unassembled WGS sequence"/>
</dbReference>
<sequence>MNRQAWLQDALAKIDAMSREEFISAMQDCGALDEELDKGGEGVVREESCRLSINEEDV</sequence>
<protein>
    <submittedName>
        <fullName evidence="1">Uncharacterized protein</fullName>
    </submittedName>
</protein>
<reference evidence="1 2" key="1">
    <citation type="submission" date="2022-02" db="EMBL/GenBank/DDBJ databases">
        <title>Description of Brenneria tiliae sp. nov. isolated from symptomatic Tilia x moltkei and Tilia x europaea trees in the UK.</title>
        <authorList>
            <person name="Kile H."/>
        </authorList>
    </citation>
    <scope>NUCLEOTIDE SEQUENCE [LARGE SCALE GENOMIC DNA]</scope>
    <source>
        <strain evidence="1 2">MC1SB4.1</strain>
    </source>
</reference>
<evidence type="ECO:0000313" key="1">
    <source>
        <dbReference type="EMBL" id="MCL2895333.1"/>
    </source>
</evidence>
<organism evidence="1 2">
    <name type="scientific">Brenneria tiliae</name>
    <dbReference type="NCBI Taxonomy" id="2914984"/>
    <lineage>
        <taxon>Bacteria</taxon>
        <taxon>Pseudomonadati</taxon>
        <taxon>Pseudomonadota</taxon>
        <taxon>Gammaproteobacteria</taxon>
        <taxon>Enterobacterales</taxon>
        <taxon>Pectobacteriaceae</taxon>
        <taxon>Brenneria</taxon>
    </lineage>
</organism>
<dbReference type="EMBL" id="JAKPBZ010000116">
    <property type="protein sequence ID" value="MCL2895333.1"/>
    <property type="molecule type" value="Genomic_DNA"/>
</dbReference>
<gene>
    <name evidence="1" type="ORF">MFP26_21920</name>
</gene>
<keyword evidence="2" id="KW-1185">Reference proteome</keyword>
<accession>A0ABT0N1B5</accession>
<comment type="caution">
    <text evidence="1">The sequence shown here is derived from an EMBL/GenBank/DDBJ whole genome shotgun (WGS) entry which is preliminary data.</text>
</comment>
<proteinExistence type="predicted"/>
<evidence type="ECO:0000313" key="2">
    <source>
        <dbReference type="Proteomes" id="UP001203069"/>
    </source>
</evidence>